<proteinExistence type="predicted"/>
<dbReference type="GO" id="GO:0003677">
    <property type="term" value="F:DNA binding"/>
    <property type="evidence" value="ECO:0007669"/>
    <property type="project" value="InterPro"/>
</dbReference>
<dbReference type="SUPFAM" id="SSF47413">
    <property type="entry name" value="lambda repressor-like DNA-binding domains"/>
    <property type="match status" value="1"/>
</dbReference>
<dbReference type="RefSeq" id="WP_101469213.1">
    <property type="nucleotide sequence ID" value="NZ_PJMW01000004.1"/>
</dbReference>
<protein>
    <submittedName>
        <fullName evidence="2">Helix-turn-helix protein</fullName>
    </submittedName>
</protein>
<dbReference type="CDD" id="cd00093">
    <property type="entry name" value="HTH_XRE"/>
    <property type="match status" value="1"/>
</dbReference>
<dbReference type="Pfam" id="PF13560">
    <property type="entry name" value="HTH_31"/>
    <property type="match status" value="1"/>
</dbReference>
<name>A0A2N3V4L9_9NOCA</name>
<evidence type="ECO:0000313" key="3">
    <source>
        <dbReference type="Proteomes" id="UP000233766"/>
    </source>
</evidence>
<dbReference type="InterPro" id="IPR010982">
    <property type="entry name" value="Lambda_DNA-bd_dom_sf"/>
</dbReference>
<organism evidence="2 3">
    <name type="scientific">Nocardia fluminea</name>
    <dbReference type="NCBI Taxonomy" id="134984"/>
    <lineage>
        <taxon>Bacteria</taxon>
        <taxon>Bacillati</taxon>
        <taxon>Actinomycetota</taxon>
        <taxon>Actinomycetes</taxon>
        <taxon>Mycobacteriales</taxon>
        <taxon>Nocardiaceae</taxon>
        <taxon>Nocardia</taxon>
    </lineage>
</organism>
<dbReference type="AlphaFoldDB" id="A0A2N3V4L9"/>
<dbReference type="OrthoDB" id="3213425at2"/>
<feature type="domain" description="HTH cro/C1-type" evidence="1">
    <location>
        <begin position="14"/>
        <end position="67"/>
    </location>
</feature>
<dbReference type="EMBL" id="PJMW01000004">
    <property type="protein sequence ID" value="PKV76564.1"/>
    <property type="molecule type" value="Genomic_DNA"/>
</dbReference>
<dbReference type="PROSITE" id="PS50943">
    <property type="entry name" value="HTH_CROC1"/>
    <property type="match status" value="1"/>
</dbReference>
<dbReference type="Gene3D" id="1.10.260.40">
    <property type="entry name" value="lambda repressor-like DNA-binding domains"/>
    <property type="match status" value="1"/>
</dbReference>
<dbReference type="InterPro" id="IPR011990">
    <property type="entry name" value="TPR-like_helical_dom_sf"/>
</dbReference>
<sequence length="403" mass="42696">MESGPPPAVVGAQLRAAREAAGFSLAELADRVAYSRAALGHYETGRRVPTADVLAEYRRACGPLDAVTTAEALGRADLDRRGFLRSAAYSASLAATALLPMPEHARLAAIGDGTGIGAADVAAVRGVTDALLRFDEVRGGGSGRLAMTAFLSTDVSALLRSRFTNAHVRAEAFSAASELAYAIGFSSHDVGADGAALRYFLAALRLAEESGVPGQDGFVLRIISLHAGDVGMPQHSIELAERAVSRARGHVDVDAMAVFDVALARMYAEGGDHRAARDTLRRIDPWLTPTTATELPRWLSLFCPNKASVSRQASKAFAALGDLNEAERQLDMSSAAWNPETHTRIRALSEIETGLLRWKLGRHEDAARLWRAALPVVAGVDSDRTRKAVAKVTAVAPEVAVTA</sequence>
<reference evidence="2 3" key="1">
    <citation type="submission" date="2017-12" db="EMBL/GenBank/DDBJ databases">
        <title>Sequencing the genomes of 1000 Actinobacteria strains.</title>
        <authorList>
            <person name="Klenk H.-P."/>
        </authorList>
    </citation>
    <scope>NUCLEOTIDE SEQUENCE [LARGE SCALE GENOMIC DNA]</scope>
    <source>
        <strain evidence="2 3">DSM 44489</strain>
    </source>
</reference>
<accession>A0A2N3V4L9</accession>
<gene>
    <name evidence="2" type="ORF">ATK86_7497</name>
</gene>
<comment type="caution">
    <text evidence="2">The sequence shown here is derived from an EMBL/GenBank/DDBJ whole genome shotgun (WGS) entry which is preliminary data.</text>
</comment>
<evidence type="ECO:0000259" key="1">
    <source>
        <dbReference type="PROSITE" id="PS50943"/>
    </source>
</evidence>
<dbReference type="InterPro" id="IPR001387">
    <property type="entry name" value="Cro/C1-type_HTH"/>
</dbReference>
<keyword evidence="3" id="KW-1185">Reference proteome</keyword>
<dbReference type="Proteomes" id="UP000233766">
    <property type="component" value="Unassembled WGS sequence"/>
</dbReference>
<dbReference type="Gene3D" id="1.25.40.10">
    <property type="entry name" value="Tetratricopeptide repeat domain"/>
    <property type="match status" value="1"/>
</dbReference>
<dbReference type="SMART" id="SM00530">
    <property type="entry name" value="HTH_XRE"/>
    <property type="match status" value="1"/>
</dbReference>
<evidence type="ECO:0000313" key="2">
    <source>
        <dbReference type="EMBL" id="PKV76564.1"/>
    </source>
</evidence>